<sequence length="47" mass="4769">MRNGNDSHMRIVRKTSDEWRAAGGTGKAGGVGGAGGDADAVARRMPA</sequence>
<name>A0AAI8B7Y8_9BURK</name>
<dbReference type="EMBL" id="CP008726">
    <property type="protein sequence ID" value="AIO67221.1"/>
    <property type="molecule type" value="Genomic_DNA"/>
</dbReference>
<dbReference type="KEGG" id="bok:DM82_699"/>
<protein>
    <submittedName>
        <fullName evidence="2">Uncharacterized protein</fullName>
    </submittedName>
</protein>
<reference evidence="2 3" key="1">
    <citation type="submission" date="2014-06" db="EMBL/GenBank/DDBJ databases">
        <authorList>
            <person name="Bishop-Lilly K.A."/>
            <person name="Broomall S.M."/>
            <person name="Chain P.S."/>
            <person name="Chertkov O."/>
            <person name="Coyne S.R."/>
            <person name="Daligault H.E."/>
            <person name="Davenport K.W."/>
            <person name="Erkkila T."/>
            <person name="Frey K.G."/>
            <person name="Gibbons H.S."/>
            <person name="Gu W."/>
            <person name="Jaissle J."/>
            <person name="Johnson S.L."/>
            <person name="Koroleva G.I."/>
            <person name="Ladner J.T."/>
            <person name="Lo C.-C."/>
            <person name="Minogue T.D."/>
            <person name="Munk C."/>
            <person name="Palacios G.F."/>
            <person name="Redden C.L."/>
            <person name="Rosenzweig C.N."/>
            <person name="Scholz M.B."/>
            <person name="Teshima H."/>
            <person name="Xu Y."/>
        </authorList>
    </citation>
    <scope>NUCLEOTIDE SEQUENCE [LARGE SCALE GENOMIC DNA]</scope>
    <source>
        <strain evidence="2 3">EO147</strain>
    </source>
</reference>
<evidence type="ECO:0000313" key="3">
    <source>
        <dbReference type="Proteomes" id="UP000029424"/>
    </source>
</evidence>
<feature type="compositionally biased region" description="Gly residues" evidence="1">
    <location>
        <begin position="23"/>
        <end position="36"/>
    </location>
</feature>
<keyword evidence="3" id="KW-1185">Reference proteome</keyword>
<proteinExistence type="predicted"/>
<accession>A0AAI8B7Y8</accession>
<dbReference type="AlphaFoldDB" id="A0AAI8B7Y8"/>
<feature type="region of interest" description="Disordered" evidence="1">
    <location>
        <begin position="15"/>
        <end position="47"/>
    </location>
</feature>
<gene>
    <name evidence="2" type="ORF">DM82_699</name>
</gene>
<dbReference type="Proteomes" id="UP000029424">
    <property type="component" value="Chromosome 1"/>
</dbReference>
<organism evidence="2 3">
    <name type="scientific">Burkholderia oklahomensis</name>
    <dbReference type="NCBI Taxonomy" id="342113"/>
    <lineage>
        <taxon>Bacteria</taxon>
        <taxon>Pseudomonadati</taxon>
        <taxon>Pseudomonadota</taxon>
        <taxon>Betaproteobacteria</taxon>
        <taxon>Burkholderiales</taxon>
        <taxon>Burkholderiaceae</taxon>
        <taxon>Burkholderia</taxon>
        <taxon>pseudomallei group</taxon>
    </lineage>
</organism>
<evidence type="ECO:0000256" key="1">
    <source>
        <dbReference type="SAM" id="MobiDB-lite"/>
    </source>
</evidence>
<evidence type="ECO:0000313" key="2">
    <source>
        <dbReference type="EMBL" id="AIO67221.1"/>
    </source>
</evidence>